<reference evidence="11" key="1">
    <citation type="journal article" date="2020" name="Fungal Divers.">
        <title>Resolving the Mortierellaceae phylogeny through synthesis of multi-gene phylogenetics and phylogenomics.</title>
        <authorList>
            <person name="Vandepol N."/>
            <person name="Liber J."/>
            <person name="Desiro A."/>
            <person name="Na H."/>
            <person name="Kennedy M."/>
            <person name="Barry K."/>
            <person name="Grigoriev I.V."/>
            <person name="Miller A.N."/>
            <person name="O'Donnell K."/>
            <person name="Stajich J.E."/>
            <person name="Bonito G."/>
        </authorList>
    </citation>
    <scope>NUCLEOTIDE SEQUENCE</scope>
    <source>
        <strain evidence="11">KOD948</strain>
    </source>
</reference>
<keyword evidence="12" id="KW-1185">Reference proteome</keyword>
<dbReference type="Gene3D" id="1.10.510.10">
    <property type="entry name" value="Transferase(Phosphotransferase) domain 1"/>
    <property type="match status" value="1"/>
</dbReference>
<dbReference type="SUPFAM" id="SSF56112">
    <property type="entry name" value="Protein kinase-like (PK-like)"/>
    <property type="match status" value="1"/>
</dbReference>
<comment type="caution">
    <text evidence="11">The sequence shown here is derived from an EMBL/GenBank/DDBJ whole genome shotgun (WGS) entry which is preliminary data.</text>
</comment>
<dbReference type="OrthoDB" id="541276at2759"/>
<dbReference type="PANTHER" id="PTHR24346">
    <property type="entry name" value="MAP/MICROTUBULE AFFINITY-REGULATING KINASE"/>
    <property type="match status" value="1"/>
</dbReference>
<sequence length="334" mass="36591">MLGVGAYGSVYRALDIESGELRAIKCLRISGLDSRQRAFQNQETELHTLVSGHPNIATLHKVVEEDECLYMVLDCGVEGDLFCKITERGGYVGNDLAIKSIFGQIASAVMHCHSKGVYHRDLKPENIIMFGECAKLVDFGLATTEPFSSEFGCGSTFYLSPECQGGYIEPVKSYDSAANDVWSLGVILVNLVFGRNPWKQACTRDETFAAYVLNNNFLQTILPMSDELNKIIKAVFCLNPRKRISLLDLVLRVQSCRSFTTTDIYRSSASTSASAPSAATTAVDAATPHSDVTTTAQAPIESFFVPRDKFCGAYEKDQTQSQSQDSGIDIHSMA</sequence>
<proteinExistence type="inferred from homology"/>
<keyword evidence="5" id="KW-0418">Kinase</keyword>
<keyword evidence="2 8" id="KW-0723">Serine/threonine-protein kinase</keyword>
<evidence type="ECO:0000256" key="4">
    <source>
        <dbReference type="ARBA" id="ARBA00022741"/>
    </source>
</evidence>
<protein>
    <recommendedName>
        <fullName evidence="10">Protein kinase domain-containing protein</fullName>
    </recommendedName>
</protein>
<dbReference type="InterPro" id="IPR000719">
    <property type="entry name" value="Prot_kinase_dom"/>
</dbReference>
<dbReference type="InterPro" id="IPR011009">
    <property type="entry name" value="Kinase-like_dom_sf"/>
</dbReference>
<dbReference type="PROSITE" id="PS50011">
    <property type="entry name" value="PROTEIN_KINASE_DOM"/>
    <property type="match status" value="1"/>
</dbReference>
<evidence type="ECO:0000259" key="10">
    <source>
        <dbReference type="PROSITE" id="PS50011"/>
    </source>
</evidence>
<dbReference type="PROSITE" id="PS00108">
    <property type="entry name" value="PROTEIN_KINASE_ST"/>
    <property type="match status" value="1"/>
</dbReference>
<evidence type="ECO:0000256" key="1">
    <source>
        <dbReference type="ARBA" id="ARBA00010791"/>
    </source>
</evidence>
<evidence type="ECO:0000256" key="9">
    <source>
        <dbReference type="SAM" id="MobiDB-lite"/>
    </source>
</evidence>
<dbReference type="Proteomes" id="UP000726737">
    <property type="component" value="Unassembled WGS sequence"/>
</dbReference>
<gene>
    <name evidence="11" type="ORF">BG011_002016</name>
</gene>
<dbReference type="SMART" id="SM00220">
    <property type="entry name" value="S_TKc"/>
    <property type="match status" value="1"/>
</dbReference>
<organism evidence="11 12">
    <name type="scientific">Mortierella polycephala</name>
    <dbReference type="NCBI Taxonomy" id="41804"/>
    <lineage>
        <taxon>Eukaryota</taxon>
        <taxon>Fungi</taxon>
        <taxon>Fungi incertae sedis</taxon>
        <taxon>Mucoromycota</taxon>
        <taxon>Mortierellomycotina</taxon>
        <taxon>Mortierellomycetes</taxon>
        <taxon>Mortierellales</taxon>
        <taxon>Mortierellaceae</taxon>
        <taxon>Mortierella</taxon>
    </lineage>
</organism>
<dbReference type="InterPro" id="IPR017441">
    <property type="entry name" value="Protein_kinase_ATP_BS"/>
</dbReference>
<evidence type="ECO:0000256" key="8">
    <source>
        <dbReference type="RuleBase" id="RU000304"/>
    </source>
</evidence>
<evidence type="ECO:0000256" key="6">
    <source>
        <dbReference type="ARBA" id="ARBA00022840"/>
    </source>
</evidence>
<dbReference type="GO" id="GO:0035556">
    <property type="term" value="P:intracellular signal transduction"/>
    <property type="evidence" value="ECO:0007669"/>
    <property type="project" value="TreeGrafter"/>
</dbReference>
<evidence type="ECO:0000256" key="3">
    <source>
        <dbReference type="ARBA" id="ARBA00022679"/>
    </source>
</evidence>
<dbReference type="Pfam" id="PF00069">
    <property type="entry name" value="Pkinase"/>
    <property type="match status" value="1"/>
</dbReference>
<dbReference type="AlphaFoldDB" id="A0A9P6UAC3"/>
<evidence type="ECO:0000313" key="12">
    <source>
        <dbReference type="Proteomes" id="UP000726737"/>
    </source>
</evidence>
<name>A0A9P6UAC3_9FUNG</name>
<keyword evidence="6 7" id="KW-0067">ATP-binding</keyword>
<dbReference type="GO" id="GO:0004674">
    <property type="term" value="F:protein serine/threonine kinase activity"/>
    <property type="evidence" value="ECO:0007669"/>
    <property type="project" value="UniProtKB-KW"/>
</dbReference>
<evidence type="ECO:0000256" key="5">
    <source>
        <dbReference type="ARBA" id="ARBA00022777"/>
    </source>
</evidence>
<keyword evidence="4 7" id="KW-0547">Nucleotide-binding</keyword>
<dbReference type="EMBL" id="JAAAJA010000016">
    <property type="protein sequence ID" value="KAG0266526.1"/>
    <property type="molecule type" value="Genomic_DNA"/>
</dbReference>
<dbReference type="GO" id="GO:0005524">
    <property type="term" value="F:ATP binding"/>
    <property type="evidence" value="ECO:0007669"/>
    <property type="project" value="UniProtKB-UniRule"/>
</dbReference>
<dbReference type="InterPro" id="IPR008271">
    <property type="entry name" value="Ser/Thr_kinase_AS"/>
</dbReference>
<evidence type="ECO:0000256" key="7">
    <source>
        <dbReference type="PROSITE-ProRule" id="PRU10141"/>
    </source>
</evidence>
<feature type="domain" description="Protein kinase" evidence="10">
    <location>
        <begin position="1"/>
        <end position="260"/>
    </location>
</feature>
<dbReference type="PROSITE" id="PS00107">
    <property type="entry name" value="PROTEIN_KINASE_ATP"/>
    <property type="match status" value="1"/>
</dbReference>
<dbReference type="PANTHER" id="PTHR24346:SF82">
    <property type="entry name" value="KP78A-RELATED"/>
    <property type="match status" value="1"/>
</dbReference>
<keyword evidence="3" id="KW-0808">Transferase</keyword>
<evidence type="ECO:0000256" key="2">
    <source>
        <dbReference type="ARBA" id="ARBA00022527"/>
    </source>
</evidence>
<feature type="region of interest" description="Disordered" evidence="9">
    <location>
        <begin position="315"/>
        <end position="334"/>
    </location>
</feature>
<dbReference type="GO" id="GO:0005737">
    <property type="term" value="C:cytoplasm"/>
    <property type="evidence" value="ECO:0007669"/>
    <property type="project" value="TreeGrafter"/>
</dbReference>
<comment type="similarity">
    <text evidence="1">Belongs to the protein kinase superfamily. CAMK Ser/Thr protein kinase family. NIM1 subfamily.</text>
</comment>
<evidence type="ECO:0000313" key="11">
    <source>
        <dbReference type="EMBL" id="KAG0266526.1"/>
    </source>
</evidence>
<accession>A0A9P6UAC3</accession>
<feature type="binding site" evidence="7">
    <location>
        <position position="25"/>
    </location>
    <ligand>
        <name>ATP</name>
        <dbReference type="ChEBI" id="CHEBI:30616"/>
    </ligand>
</feature>